<evidence type="ECO:0000313" key="2">
    <source>
        <dbReference type="EMBL" id="GFY24686.1"/>
    </source>
</evidence>
<dbReference type="InterPro" id="IPR036397">
    <property type="entry name" value="RNaseH_sf"/>
</dbReference>
<sequence length="115" mass="12893">MPGSCTYADCCSTATKARICTPLTQLDFLSVAIGSGGIMVWVMFFWHSLGSLIIVEGTLDQYMYASVLLDHFHFYMCIGFHQNDGIYQQDNAKCPTAASLRAWLEEHQDEFTVLP</sequence>
<proteinExistence type="predicted"/>
<protein>
    <submittedName>
        <fullName evidence="2">Transposable element Tcb1 transposase</fullName>
    </submittedName>
</protein>
<gene>
    <name evidence="2" type="primary">X975_01992</name>
    <name evidence="2" type="ORF">TNCV_1017321</name>
</gene>
<dbReference type="GO" id="GO:0003676">
    <property type="term" value="F:nucleic acid binding"/>
    <property type="evidence" value="ECO:0007669"/>
    <property type="project" value="InterPro"/>
</dbReference>
<keyword evidence="1" id="KW-0472">Membrane</keyword>
<reference evidence="2" key="1">
    <citation type="submission" date="2020-08" db="EMBL/GenBank/DDBJ databases">
        <title>Multicomponent nature underlies the extraordinary mechanical properties of spider dragline silk.</title>
        <authorList>
            <person name="Kono N."/>
            <person name="Nakamura H."/>
            <person name="Mori M."/>
            <person name="Yoshida Y."/>
            <person name="Ohtoshi R."/>
            <person name="Malay A.D."/>
            <person name="Moran D.A.P."/>
            <person name="Tomita M."/>
            <person name="Numata K."/>
            <person name="Arakawa K."/>
        </authorList>
    </citation>
    <scope>NUCLEOTIDE SEQUENCE</scope>
</reference>
<keyword evidence="1" id="KW-1133">Transmembrane helix</keyword>
<dbReference type="AlphaFoldDB" id="A0A8X6VYJ7"/>
<dbReference type="Gene3D" id="3.30.420.10">
    <property type="entry name" value="Ribonuclease H-like superfamily/Ribonuclease H"/>
    <property type="match status" value="1"/>
</dbReference>
<feature type="transmembrane region" description="Helical" evidence="1">
    <location>
        <begin position="31"/>
        <end position="55"/>
    </location>
</feature>
<accession>A0A8X6VYJ7</accession>
<keyword evidence="1" id="KW-0812">Transmembrane</keyword>
<dbReference type="Proteomes" id="UP000887159">
    <property type="component" value="Unassembled WGS sequence"/>
</dbReference>
<dbReference type="EMBL" id="BMAU01021369">
    <property type="protein sequence ID" value="GFY24686.1"/>
    <property type="molecule type" value="Genomic_DNA"/>
</dbReference>
<evidence type="ECO:0000256" key="1">
    <source>
        <dbReference type="SAM" id="Phobius"/>
    </source>
</evidence>
<evidence type="ECO:0000313" key="3">
    <source>
        <dbReference type="Proteomes" id="UP000887159"/>
    </source>
</evidence>
<name>A0A8X6VYJ7_TRICX</name>
<organism evidence="2 3">
    <name type="scientific">Trichonephila clavipes</name>
    <name type="common">Golden silk orbweaver</name>
    <name type="synonym">Nephila clavipes</name>
    <dbReference type="NCBI Taxonomy" id="2585209"/>
    <lineage>
        <taxon>Eukaryota</taxon>
        <taxon>Metazoa</taxon>
        <taxon>Ecdysozoa</taxon>
        <taxon>Arthropoda</taxon>
        <taxon>Chelicerata</taxon>
        <taxon>Arachnida</taxon>
        <taxon>Araneae</taxon>
        <taxon>Araneomorphae</taxon>
        <taxon>Entelegynae</taxon>
        <taxon>Araneoidea</taxon>
        <taxon>Nephilidae</taxon>
        <taxon>Trichonephila</taxon>
    </lineage>
</organism>
<keyword evidence="3" id="KW-1185">Reference proteome</keyword>
<comment type="caution">
    <text evidence="2">The sequence shown here is derived from an EMBL/GenBank/DDBJ whole genome shotgun (WGS) entry which is preliminary data.</text>
</comment>